<name>A0A5M4FFE1_9ACTN</name>
<dbReference type="Proteomes" id="UP000380867">
    <property type="component" value="Unassembled WGS sequence"/>
</dbReference>
<evidence type="ECO:0000256" key="1">
    <source>
        <dbReference type="ARBA" id="ARBA00023015"/>
    </source>
</evidence>
<gene>
    <name evidence="6" type="ORF">ESP70_011375</name>
</gene>
<keyword evidence="7" id="KW-1185">Reference proteome</keyword>
<dbReference type="AlphaFoldDB" id="A0A5M4FFE1"/>
<dbReference type="EMBL" id="SDPQ02000002">
    <property type="protein sequence ID" value="KAA1397929.1"/>
    <property type="molecule type" value="Genomic_DNA"/>
</dbReference>
<dbReference type="InterPro" id="IPR050109">
    <property type="entry name" value="HTH-type_TetR-like_transc_reg"/>
</dbReference>
<evidence type="ECO:0000313" key="6">
    <source>
        <dbReference type="EMBL" id="KAA1397929.1"/>
    </source>
</evidence>
<accession>A0A5M4FFE1</accession>
<keyword evidence="3" id="KW-0804">Transcription</keyword>
<dbReference type="InterPro" id="IPR009057">
    <property type="entry name" value="Homeodomain-like_sf"/>
</dbReference>
<dbReference type="GO" id="GO:0000976">
    <property type="term" value="F:transcription cis-regulatory region binding"/>
    <property type="evidence" value="ECO:0007669"/>
    <property type="project" value="TreeGrafter"/>
</dbReference>
<dbReference type="OrthoDB" id="4823039at2"/>
<comment type="caution">
    <text evidence="6">The sequence shown here is derived from an EMBL/GenBank/DDBJ whole genome shotgun (WGS) entry which is preliminary data.</text>
</comment>
<evidence type="ECO:0000259" key="5">
    <source>
        <dbReference type="PROSITE" id="PS50977"/>
    </source>
</evidence>
<evidence type="ECO:0000256" key="4">
    <source>
        <dbReference type="PROSITE-ProRule" id="PRU00335"/>
    </source>
</evidence>
<protein>
    <submittedName>
        <fullName evidence="6">TetR/AcrR family transcriptional regulator</fullName>
    </submittedName>
</protein>
<proteinExistence type="predicted"/>
<reference evidence="6" key="1">
    <citation type="submission" date="2019-09" db="EMBL/GenBank/DDBJ databases">
        <authorList>
            <person name="Li J."/>
        </authorList>
    </citation>
    <scope>NUCLEOTIDE SEQUENCE [LARGE SCALE GENOMIC DNA]</scope>
    <source>
        <strain evidence="6">JCM 14732</strain>
    </source>
</reference>
<dbReference type="PRINTS" id="PR00455">
    <property type="entry name" value="HTHTETR"/>
</dbReference>
<dbReference type="PROSITE" id="PS50977">
    <property type="entry name" value="HTH_TETR_2"/>
    <property type="match status" value="1"/>
</dbReference>
<evidence type="ECO:0000256" key="2">
    <source>
        <dbReference type="ARBA" id="ARBA00023125"/>
    </source>
</evidence>
<dbReference type="PANTHER" id="PTHR30055:SF234">
    <property type="entry name" value="HTH-TYPE TRANSCRIPTIONAL REGULATOR BETI"/>
    <property type="match status" value="1"/>
</dbReference>
<keyword evidence="2 4" id="KW-0238">DNA-binding</keyword>
<dbReference type="SUPFAM" id="SSF46689">
    <property type="entry name" value="Homeodomain-like"/>
    <property type="match status" value="1"/>
</dbReference>
<keyword evidence="1" id="KW-0805">Transcription regulation</keyword>
<feature type="domain" description="HTH tetR-type" evidence="5">
    <location>
        <begin position="18"/>
        <end position="78"/>
    </location>
</feature>
<dbReference type="PANTHER" id="PTHR30055">
    <property type="entry name" value="HTH-TYPE TRANSCRIPTIONAL REGULATOR RUTR"/>
    <property type="match status" value="1"/>
</dbReference>
<sequence length="215" mass="23302">MATGSRAKNRTSKAEQASATRRRIVEAASALFVRDGFVTTTMATIAKEAGVAVQTLYMSFGSKTAILQASFDHALSGAETTGILETDWFQQVLADPDGAAALGRFCQESARVIASAAPLFDVMRAAAADPEVGDVLAHNKKLRYDGFRLVVEALASRQGFDSGLSSDDAHGILYAVLSEDTYLLLVTEHGWSHERWISWVNLTCSRHFFPTRVAE</sequence>
<feature type="DNA-binding region" description="H-T-H motif" evidence="4">
    <location>
        <begin position="41"/>
        <end position="60"/>
    </location>
</feature>
<dbReference type="Gene3D" id="1.10.357.10">
    <property type="entry name" value="Tetracycline Repressor, domain 2"/>
    <property type="match status" value="1"/>
</dbReference>
<dbReference type="Pfam" id="PF00440">
    <property type="entry name" value="TetR_N"/>
    <property type="match status" value="1"/>
</dbReference>
<organism evidence="6 7">
    <name type="scientific">Aeromicrobium ginsengisoli</name>
    <dbReference type="NCBI Taxonomy" id="363867"/>
    <lineage>
        <taxon>Bacteria</taxon>
        <taxon>Bacillati</taxon>
        <taxon>Actinomycetota</taxon>
        <taxon>Actinomycetes</taxon>
        <taxon>Propionibacteriales</taxon>
        <taxon>Nocardioidaceae</taxon>
        <taxon>Aeromicrobium</taxon>
    </lineage>
</organism>
<dbReference type="GO" id="GO:0003700">
    <property type="term" value="F:DNA-binding transcription factor activity"/>
    <property type="evidence" value="ECO:0007669"/>
    <property type="project" value="TreeGrafter"/>
</dbReference>
<dbReference type="RefSeq" id="WP_149689368.1">
    <property type="nucleotide sequence ID" value="NZ_SDPQ02000002.1"/>
</dbReference>
<evidence type="ECO:0000313" key="7">
    <source>
        <dbReference type="Proteomes" id="UP000380867"/>
    </source>
</evidence>
<evidence type="ECO:0000256" key="3">
    <source>
        <dbReference type="ARBA" id="ARBA00023163"/>
    </source>
</evidence>
<dbReference type="InterPro" id="IPR001647">
    <property type="entry name" value="HTH_TetR"/>
</dbReference>